<gene>
    <name evidence="7" type="primary">pilB</name>
    <name evidence="7" type="ORF">FHP91_00130</name>
</gene>
<proteinExistence type="inferred from homology"/>
<dbReference type="GO" id="GO:0005524">
    <property type="term" value="F:ATP binding"/>
    <property type="evidence" value="ECO:0007669"/>
    <property type="project" value="UniProtKB-KW"/>
</dbReference>
<evidence type="ECO:0000256" key="1">
    <source>
        <dbReference type="ARBA" id="ARBA00004496"/>
    </source>
</evidence>
<dbReference type="FunFam" id="3.30.450.90:FF:000001">
    <property type="entry name" value="Type II secretion system ATPase GspE"/>
    <property type="match status" value="1"/>
</dbReference>
<name>A0A557R3B3_9RHOO</name>
<dbReference type="Proteomes" id="UP000319502">
    <property type="component" value="Unassembled WGS sequence"/>
</dbReference>
<dbReference type="GO" id="GO:0009297">
    <property type="term" value="P:pilus assembly"/>
    <property type="evidence" value="ECO:0007669"/>
    <property type="project" value="InterPro"/>
</dbReference>
<dbReference type="AlphaFoldDB" id="A0A557R3B3"/>
<feature type="domain" description="Bacterial type II secretion system protein E" evidence="6">
    <location>
        <begin position="389"/>
        <end position="403"/>
    </location>
</feature>
<dbReference type="GO" id="GO:0005886">
    <property type="term" value="C:plasma membrane"/>
    <property type="evidence" value="ECO:0007669"/>
    <property type="project" value="TreeGrafter"/>
</dbReference>
<sequence>MAANPQTALTGLARALVQQNRLTEADAAACTSEQQNKVNGFILEAARRGLLGERDIARFAADTFGHPLLDISALDPSNILVDAIDRKLIGKHHVLPIAKRGNRLTVALADPTNLRALDEIRFQSGLSVDPVVVEASKLLAAIDKQGESAKETLEALTGDEFDMDMLEQDTPSEAAADDAQAEVDDAPVVRFIQKVLIDAINEGASDIHFEPYEKYYRIRVRTDGTLREVAQPPLVLREKIAARIKVISRLDISEKRVPQDGRMKLVLSKNKAIDFRVSTLPTLHGEKIVMRILDPSSAMLGVDALGYDPEQKAALLEAIERPYGMILVTGPTGSGKTVSLYTCLNILNKAGVNISTAEDPAEINLPGINQVNVNEKAGLTFAFALRAFLRQDPDVIMVGEIRDLETSEISIKAAQTGHLVLSTLHTNDAPTTLERLRNMGVAAFNIASSVILITAQRLARRLCSCKQALDIPHDALIEAGFSETDLDGSWTPYGPVGCDKCKGSGYKGRVGIYQVMPITDEIARIIMNNGNSIEIAAQAELDGVMDLRRSGLRKVKAGMTSLAEVLATTND</sequence>
<comment type="caution">
    <text evidence="7">The sequence shown here is derived from an EMBL/GenBank/DDBJ whole genome shotgun (WGS) entry which is preliminary data.</text>
</comment>
<dbReference type="PROSITE" id="PS00662">
    <property type="entry name" value="T2SP_E"/>
    <property type="match status" value="1"/>
</dbReference>
<dbReference type="InterPro" id="IPR013374">
    <property type="entry name" value="ATPase_typ4_pilus-assembl_PilB"/>
</dbReference>
<comment type="similarity">
    <text evidence="2">Belongs to the GSP E family.</text>
</comment>
<evidence type="ECO:0000256" key="2">
    <source>
        <dbReference type="ARBA" id="ARBA00006611"/>
    </source>
</evidence>
<dbReference type="Pfam" id="PF05157">
    <property type="entry name" value="MshEN"/>
    <property type="match status" value="1"/>
</dbReference>
<dbReference type="GO" id="GO:0005737">
    <property type="term" value="C:cytoplasm"/>
    <property type="evidence" value="ECO:0007669"/>
    <property type="project" value="UniProtKB-SubCell"/>
</dbReference>
<dbReference type="InterPro" id="IPR007831">
    <property type="entry name" value="T2SS_GspE_N"/>
</dbReference>
<dbReference type="CDD" id="cd01129">
    <property type="entry name" value="PulE-GspE-like"/>
    <property type="match status" value="1"/>
</dbReference>
<organism evidence="7 8">
    <name type="scientific">Denitromonas halophila</name>
    <dbReference type="NCBI Taxonomy" id="1629404"/>
    <lineage>
        <taxon>Bacteria</taxon>
        <taxon>Pseudomonadati</taxon>
        <taxon>Pseudomonadota</taxon>
        <taxon>Betaproteobacteria</taxon>
        <taxon>Rhodocyclales</taxon>
        <taxon>Zoogloeaceae</taxon>
        <taxon>Denitromonas</taxon>
    </lineage>
</organism>
<evidence type="ECO:0000313" key="7">
    <source>
        <dbReference type="EMBL" id="TVO59670.1"/>
    </source>
</evidence>
<keyword evidence="3" id="KW-0963">Cytoplasm</keyword>
<keyword evidence="5" id="KW-0067">ATP-binding</keyword>
<dbReference type="EMBL" id="VMNK01000001">
    <property type="protein sequence ID" value="TVO59670.1"/>
    <property type="molecule type" value="Genomic_DNA"/>
</dbReference>
<dbReference type="Gene3D" id="3.30.450.90">
    <property type="match status" value="1"/>
</dbReference>
<dbReference type="Pfam" id="PF00437">
    <property type="entry name" value="T2SSE"/>
    <property type="match status" value="1"/>
</dbReference>
<keyword evidence="4" id="KW-0547">Nucleotide-binding</keyword>
<accession>A0A557R3B3</accession>
<dbReference type="SUPFAM" id="SSF160246">
    <property type="entry name" value="EspE N-terminal domain-like"/>
    <property type="match status" value="1"/>
</dbReference>
<dbReference type="NCBIfam" id="TIGR02538">
    <property type="entry name" value="type_IV_pilB"/>
    <property type="match status" value="1"/>
</dbReference>
<dbReference type="InterPro" id="IPR001482">
    <property type="entry name" value="T2SS/T4SS_dom"/>
</dbReference>
<dbReference type="Gene3D" id="3.40.50.300">
    <property type="entry name" value="P-loop containing nucleotide triphosphate hydrolases"/>
    <property type="match status" value="1"/>
</dbReference>
<dbReference type="OrthoDB" id="5790493at2"/>
<dbReference type="PANTHER" id="PTHR30258">
    <property type="entry name" value="TYPE II SECRETION SYSTEM PROTEIN GSPE-RELATED"/>
    <property type="match status" value="1"/>
</dbReference>
<evidence type="ECO:0000256" key="3">
    <source>
        <dbReference type="ARBA" id="ARBA00022490"/>
    </source>
</evidence>
<dbReference type="Gene3D" id="3.30.300.160">
    <property type="entry name" value="Type II secretion system, protein E, N-terminal domain"/>
    <property type="match status" value="1"/>
</dbReference>
<reference evidence="7 8" key="1">
    <citation type="submission" date="2019-07" db="EMBL/GenBank/DDBJ databases">
        <title>The pathways for chlorine oxyanion respiration interact through the shared metabolite chlorate.</title>
        <authorList>
            <person name="Barnum T.P."/>
            <person name="Cheng Y."/>
            <person name="Hill K.A."/>
            <person name="Lucas L.N."/>
            <person name="Carlson H.K."/>
            <person name="Coates J.D."/>
        </authorList>
    </citation>
    <scope>NUCLEOTIDE SEQUENCE [LARGE SCALE GENOMIC DNA]</scope>
    <source>
        <strain evidence="7 8">SFB-3</strain>
    </source>
</reference>
<dbReference type="FunFam" id="3.40.50.300:FF:000398">
    <property type="entry name" value="Type IV pilus assembly ATPase PilB"/>
    <property type="match status" value="1"/>
</dbReference>
<dbReference type="InterPro" id="IPR037257">
    <property type="entry name" value="T2SS_E_N_sf"/>
</dbReference>
<comment type="subcellular location">
    <subcellularLocation>
        <location evidence="1">Cytoplasm</location>
    </subcellularLocation>
</comment>
<dbReference type="GO" id="GO:0016887">
    <property type="term" value="F:ATP hydrolysis activity"/>
    <property type="evidence" value="ECO:0007669"/>
    <property type="project" value="InterPro"/>
</dbReference>
<dbReference type="RefSeq" id="WP_144307687.1">
    <property type="nucleotide sequence ID" value="NZ_VMNK01000001.1"/>
</dbReference>
<evidence type="ECO:0000256" key="4">
    <source>
        <dbReference type="ARBA" id="ARBA00022741"/>
    </source>
</evidence>
<dbReference type="SUPFAM" id="SSF52540">
    <property type="entry name" value="P-loop containing nucleoside triphosphate hydrolases"/>
    <property type="match status" value="1"/>
</dbReference>
<evidence type="ECO:0000256" key="5">
    <source>
        <dbReference type="ARBA" id="ARBA00022840"/>
    </source>
</evidence>
<evidence type="ECO:0000259" key="6">
    <source>
        <dbReference type="PROSITE" id="PS00662"/>
    </source>
</evidence>
<protein>
    <submittedName>
        <fullName evidence="7">Type IV-A pilus assembly ATPase PilB</fullName>
    </submittedName>
</protein>
<dbReference type="PANTHER" id="PTHR30258:SF1">
    <property type="entry name" value="PROTEIN TRANSPORT PROTEIN HOFB HOMOLOG"/>
    <property type="match status" value="1"/>
</dbReference>
<evidence type="ECO:0000313" key="8">
    <source>
        <dbReference type="Proteomes" id="UP000319502"/>
    </source>
</evidence>
<dbReference type="InterPro" id="IPR027417">
    <property type="entry name" value="P-loop_NTPase"/>
</dbReference>
<keyword evidence="8" id="KW-1185">Reference proteome</keyword>